<keyword evidence="1" id="KW-0472">Membrane</keyword>
<keyword evidence="1" id="KW-1133">Transmembrane helix</keyword>
<dbReference type="AlphaFoldDB" id="A0A0K8RR64"/>
<feature type="non-terminal residue" evidence="2">
    <location>
        <position position="82"/>
    </location>
</feature>
<dbReference type="EMBL" id="GADI01000298">
    <property type="protein sequence ID" value="JAA73510.1"/>
    <property type="molecule type" value="mRNA"/>
</dbReference>
<accession>A0A0K8RR64</accession>
<evidence type="ECO:0000313" key="2">
    <source>
        <dbReference type="EMBL" id="JAA73510.1"/>
    </source>
</evidence>
<name>A0A0K8RR64_IXORI</name>
<organism evidence="2">
    <name type="scientific">Ixodes ricinus</name>
    <name type="common">Common tick</name>
    <name type="synonym">Acarus ricinus</name>
    <dbReference type="NCBI Taxonomy" id="34613"/>
    <lineage>
        <taxon>Eukaryota</taxon>
        <taxon>Metazoa</taxon>
        <taxon>Ecdysozoa</taxon>
        <taxon>Arthropoda</taxon>
        <taxon>Chelicerata</taxon>
        <taxon>Arachnida</taxon>
        <taxon>Acari</taxon>
        <taxon>Parasitiformes</taxon>
        <taxon>Ixodida</taxon>
        <taxon>Ixodoidea</taxon>
        <taxon>Ixodidae</taxon>
        <taxon>Ixodinae</taxon>
        <taxon>Ixodes</taxon>
    </lineage>
</organism>
<protein>
    <submittedName>
        <fullName evidence="2">Putative basic tail protein</fullName>
    </submittedName>
</protein>
<evidence type="ECO:0000256" key="1">
    <source>
        <dbReference type="SAM" id="Phobius"/>
    </source>
</evidence>
<proteinExistence type="evidence at transcript level"/>
<feature type="transmembrane region" description="Helical" evidence="1">
    <location>
        <begin position="14"/>
        <end position="35"/>
    </location>
</feature>
<sequence length="82" mass="9285">MYCRFLLRSYAVKVTANLTFFLFSVTVGSVVPVFGRTNWACQRFRNEVGPTKTNQKPKRGLSRSEPQPCLVGLDLCEDVSPR</sequence>
<reference evidence="2" key="1">
    <citation type="submission" date="2012-12" db="EMBL/GenBank/DDBJ databases">
        <title>Identification and characterization of a phenylalanine ammonia-lyase gene family in Isatis indigotica Fort.</title>
        <authorList>
            <person name="Liu Q."/>
            <person name="Chen J."/>
            <person name="Zhou X."/>
            <person name="Di P."/>
            <person name="Xiao Y."/>
            <person name="Xuan H."/>
            <person name="Zhang L."/>
            <person name="Chen W."/>
        </authorList>
    </citation>
    <scope>NUCLEOTIDE SEQUENCE</scope>
    <source>
        <tissue evidence="2">Salivary gland</tissue>
    </source>
</reference>
<keyword evidence="1" id="KW-0812">Transmembrane</keyword>